<dbReference type="SUPFAM" id="SSF57414">
    <property type="entry name" value="Hairpin loop containing domain-like"/>
    <property type="match status" value="1"/>
</dbReference>
<evidence type="ECO:0000259" key="4">
    <source>
        <dbReference type="PROSITE" id="PS50948"/>
    </source>
</evidence>
<keyword evidence="1" id="KW-0677">Repeat</keyword>
<feature type="domain" description="Apple" evidence="4">
    <location>
        <begin position="381"/>
        <end position="464"/>
    </location>
</feature>
<organism evidence="5 6">
    <name type="scientific">Hemibagrus wyckioides</name>
    <dbReference type="NCBI Taxonomy" id="337641"/>
    <lineage>
        <taxon>Eukaryota</taxon>
        <taxon>Metazoa</taxon>
        <taxon>Chordata</taxon>
        <taxon>Craniata</taxon>
        <taxon>Vertebrata</taxon>
        <taxon>Euteleostomi</taxon>
        <taxon>Actinopterygii</taxon>
        <taxon>Neopterygii</taxon>
        <taxon>Teleostei</taxon>
        <taxon>Ostariophysi</taxon>
        <taxon>Siluriformes</taxon>
        <taxon>Bagridae</taxon>
        <taxon>Hemibagrus</taxon>
    </lineage>
</organism>
<protein>
    <recommendedName>
        <fullName evidence="4">Apple domain-containing protein</fullName>
    </recommendedName>
</protein>
<name>A0A9D3NA83_9TELE</name>
<dbReference type="EMBL" id="JAHKSW010000024">
    <property type="protein sequence ID" value="KAG7317192.1"/>
    <property type="molecule type" value="Genomic_DNA"/>
</dbReference>
<keyword evidence="3" id="KW-0732">Signal</keyword>
<dbReference type="CDD" id="cd01100">
    <property type="entry name" value="APPLE_Factor_XI_like"/>
    <property type="match status" value="5"/>
</dbReference>
<dbReference type="Pfam" id="PF14295">
    <property type="entry name" value="PAN_4"/>
    <property type="match status" value="2"/>
</dbReference>
<sequence>MRVYVLIVLWCVFPDSFSKAQELKVDVEFPGDDFLQIYSPDVQHCQLACTQHPSCLFLLRTDHREKDFFNGSRSVSNIIWKTFHCYLKRTATGSPFQVVAQTGVTSGFKLVHQDNKTAQELKVDVDFPGDDFLQIYSPDVQHCQLACTQHPSCLFFTFFRSDWVKDNKTFHCYLKRTATGSPFQVVAQTGVTSGFKLVHQDNKTAQELKVDVDFPGDDFLQIYSPDVQHCQLACTQHPSCLFFTFFRSDWVKDNKTFHCYLKRTATGSPFQVVAQTGVTSGFKLVHQDNKTAQELKVDVDFPGDDFLQIYSPDVQHCQLACTQHPSCLFFTFFRSDWVKDNKTFHCYLKRTATGSPFQVVAQTGVTSGFKLVHQDNKTDTCLSSTYQGIDFTGSDYVQLTLNTSDDCQKQCTSDPDCAFFSFTTKTFPDAESRNKCFLKFRWTVPTPSVLIKTPGLVSGFSDASYKTKEDCKEEIFANIHYRGNDIENIPAASPQHCQFLCNRHPRCTHFTYTTSSYSTKSEINMHCFLKHTQNVSQLKPVIEEKLFSGFPTQNCTPSNVWATARYEDLHFLGHDYHDFKTDSSELCRETCTKDPNCHFYTYALPCYHDENIRRGCYLKHVMALPIPEKVKHSHGVISGFSLRNCSESTAHPA</sequence>
<dbReference type="GO" id="GO:0006508">
    <property type="term" value="P:proteolysis"/>
    <property type="evidence" value="ECO:0007669"/>
    <property type="project" value="InterPro"/>
</dbReference>
<evidence type="ECO:0000256" key="1">
    <source>
        <dbReference type="ARBA" id="ARBA00022737"/>
    </source>
</evidence>
<evidence type="ECO:0000256" key="2">
    <source>
        <dbReference type="ARBA" id="ARBA00023157"/>
    </source>
</evidence>
<evidence type="ECO:0000313" key="6">
    <source>
        <dbReference type="Proteomes" id="UP000824219"/>
    </source>
</evidence>
<evidence type="ECO:0000256" key="3">
    <source>
        <dbReference type="SAM" id="SignalP"/>
    </source>
</evidence>
<dbReference type="InterPro" id="IPR000177">
    <property type="entry name" value="Apple"/>
</dbReference>
<dbReference type="PROSITE" id="PS50948">
    <property type="entry name" value="PAN"/>
    <property type="match status" value="2"/>
</dbReference>
<dbReference type="Proteomes" id="UP000824219">
    <property type="component" value="Linkage Group LG24"/>
</dbReference>
<reference evidence="5 6" key="1">
    <citation type="submission" date="2021-06" db="EMBL/GenBank/DDBJ databases">
        <title>Chromosome-level genome assembly of the red-tail catfish (Hemibagrus wyckioides).</title>
        <authorList>
            <person name="Shao F."/>
        </authorList>
    </citation>
    <scope>NUCLEOTIDE SEQUENCE [LARGE SCALE GENOMIC DNA]</scope>
    <source>
        <strain evidence="5">EC202008001</strain>
        <tissue evidence="5">Blood</tissue>
    </source>
</reference>
<dbReference type="PANTHER" id="PTHR33946:SF4">
    <property type="entry name" value="COAGULATION FACTOR XI"/>
    <property type="match status" value="1"/>
</dbReference>
<dbReference type="InterPro" id="IPR003609">
    <property type="entry name" value="Pan_app"/>
</dbReference>
<dbReference type="PRINTS" id="PR00005">
    <property type="entry name" value="APPLEDOMAIN"/>
</dbReference>
<feature type="chain" id="PRO_5039038873" description="Apple domain-containing protein" evidence="3">
    <location>
        <begin position="21"/>
        <end position="653"/>
    </location>
</feature>
<dbReference type="GO" id="GO:0005576">
    <property type="term" value="C:extracellular region"/>
    <property type="evidence" value="ECO:0007669"/>
    <property type="project" value="InterPro"/>
</dbReference>
<dbReference type="Pfam" id="PF00024">
    <property type="entry name" value="PAN_1"/>
    <property type="match status" value="5"/>
</dbReference>
<proteinExistence type="predicted"/>
<dbReference type="Gene3D" id="3.50.4.10">
    <property type="entry name" value="Hepatocyte Growth Factor"/>
    <property type="match status" value="7"/>
</dbReference>
<dbReference type="PANTHER" id="PTHR33946">
    <property type="match status" value="1"/>
</dbReference>
<keyword evidence="2" id="KW-1015">Disulfide bond</keyword>
<feature type="domain" description="Apple" evidence="4">
    <location>
        <begin position="471"/>
        <end position="555"/>
    </location>
</feature>
<feature type="signal peptide" evidence="3">
    <location>
        <begin position="1"/>
        <end position="20"/>
    </location>
</feature>
<dbReference type="AlphaFoldDB" id="A0A9D3NA83"/>
<comment type="caution">
    <text evidence="5">The sequence shown here is derived from an EMBL/GenBank/DDBJ whole genome shotgun (WGS) entry which is preliminary data.</text>
</comment>
<accession>A0A9D3NA83</accession>
<dbReference type="SMART" id="SM00223">
    <property type="entry name" value="APPLE"/>
    <property type="match status" value="7"/>
</dbReference>
<evidence type="ECO:0000313" key="5">
    <source>
        <dbReference type="EMBL" id="KAG7317192.1"/>
    </source>
</evidence>
<dbReference type="OrthoDB" id="9448935at2759"/>
<keyword evidence="6" id="KW-1185">Reference proteome</keyword>
<gene>
    <name evidence="5" type="ORF">KOW79_019490</name>
</gene>